<organism evidence="1 2">
    <name type="scientific">Melastoma candidum</name>
    <dbReference type="NCBI Taxonomy" id="119954"/>
    <lineage>
        <taxon>Eukaryota</taxon>
        <taxon>Viridiplantae</taxon>
        <taxon>Streptophyta</taxon>
        <taxon>Embryophyta</taxon>
        <taxon>Tracheophyta</taxon>
        <taxon>Spermatophyta</taxon>
        <taxon>Magnoliopsida</taxon>
        <taxon>eudicotyledons</taxon>
        <taxon>Gunneridae</taxon>
        <taxon>Pentapetalae</taxon>
        <taxon>rosids</taxon>
        <taxon>malvids</taxon>
        <taxon>Myrtales</taxon>
        <taxon>Melastomataceae</taxon>
        <taxon>Melastomatoideae</taxon>
        <taxon>Melastomateae</taxon>
        <taxon>Melastoma</taxon>
    </lineage>
</organism>
<gene>
    <name evidence="1" type="ORF">MLD38_031204</name>
</gene>
<reference evidence="2" key="1">
    <citation type="journal article" date="2023" name="Front. Plant Sci.">
        <title>Chromosomal-level genome assembly of Melastoma candidum provides insights into trichome evolution.</title>
        <authorList>
            <person name="Zhong Y."/>
            <person name="Wu W."/>
            <person name="Sun C."/>
            <person name="Zou P."/>
            <person name="Liu Y."/>
            <person name="Dai S."/>
            <person name="Zhou R."/>
        </authorList>
    </citation>
    <scope>NUCLEOTIDE SEQUENCE [LARGE SCALE GENOMIC DNA]</scope>
</reference>
<evidence type="ECO:0000313" key="2">
    <source>
        <dbReference type="Proteomes" id="UP001057402"/>
    </source>
</evidence>
<protein>
    <submittedName>
        <fullName evidence="1">Uncharacterized protein</fullName>
    </submittedName>
</protein>
<dbReference type="EMBL" id="CM042888">
    <property type="protein sequence ID" value="KAI4325840.1"/>
    <property type="molecule type" value="Genomic_DNA"/>
</dbReference>
<dbReference type="Proteomes" id="UP001057402">
    <property type="component" value="Chromosome 9"/>
</dbReference>
<proteinExistence type="predicted"/>
<comment type="caution">
    <text evidence="1">The sequence shown here is derived from an EMBL/GenBank/DDBJ whole genome shotgun (WGS) entry which is preliminary data.</text>
</comment>
<evidence type="ECO:0000313" key="1">
    <source>
        <dbReference type="EMBL" id="KAI4325840.1"/>
    </source>
</evidence>
<accession>A0ACB9MNL1</accession>
<sequence length="392" mass="43661">MEIDHQNPPIYRLPEETLQQIISYLPLRQVLFCRRVSRLFRRLLSSPSFLPPSTTLPLISLRPHHHHHHPHHHQHHQPDQLSSSPPSLVSFDPAVDAWISIPLSFLPFPTLLPIAASSSLLYLWASSAASPKSLVVCNPLTRQFRVLPPLGTAWSRHGAVLVDSPHRVLVLTELAALYYFPSPSAGDLAAEGSDTNFRWSKFSSDLPSKPRSPLLIGDAVYALCDIGSPWRSQWKLFMCSLTRASSGVGHWVRLEKLEWGDIFDVLKRPRLVQGTEGNLLMVGGLKSSYALNSSCSTVVILRLDLGRMEWEEAGRMPAEMFSCFAESTKFKVFGGGDRVCFSGKRVGRLALWEGGKGKSAEGKWRWIDGVPGGCEDIVCRGFVFEAAFTELT</sequence>
<keyword evidence="2" id="KW-1185">Reference proteome</keyword>
<name>A0ACB9MNL1_9MYRT</name>